<organism evidence="3 4">
    <name type="scientific">Rhizoctonia solani</name>
    <dbReference type="NCBI Taxonomy" id="456999"/>
    <lineage>
        <taxon>Eukaryota</taxon>
        <taxon>Fungi</taxon>
        <taxon>Dikarya</taxon>
        <taxon>Basidiomycota</taxon>
        <taxon>Agaricomycotina</taxon>
        <taxon>Agaricomycetes</taxon>
        <taxon>Cantharellales</taxon>
        <taxon>Ceratobasidiaceae</taxon>
        <taxon>Rhizoctonia</taxon>
    </lineage>
</organism>
<name>A0A8H3B0N4_9AGAM</name>
<dbReference type="CDD" id="cd23659">
    <property type="entry name" value="USP_At3g01520-like"/>
    <property type="match status" value="1"/>
</dbReference>
<dbReference type="Pfam" id="PF00582">
    <property type="entry name" value="Usp"/>
    <property type="match status" value="1"/>
</dbReference>
<dbReference type="InterPro" id="IPR006016">
    <property type="entry name" value="UspA"/>
</dbReference>
<feature type="region of interest" description="Disordered" evidence="1">
    <location>
        <begin position="1"/>
        <end position="100"/>
    </location>
</feature>
<sequence>MSQLTPLRSAMKQPSRPPSPVSGSTPVSPTPASASAVATPLSPPHIQLAPSSPSASAVATPLSPPHIQLAPSSPQSVLSPLPTFTRTVTGTSTPIPGYKPKVSFDTFENPSDAALDSFTLQATSEGYKRTRDTRVFLCAASGDESGTEALDWTLESLVQHGDELIVVRGFDLEDLEKQLHEEVREDAKELMKHILAKNLEHEGRQLSVVVEFVAGKITSTIERLIALYRPDSLVVGTRGQTGLVKTWSQAFLTPGMGSVSRYCVSHSPVPVIVVRPERKVRKSMEKRRTDGRRRHQFDELIGSRSRIGIKEED</sequence>
<evidence type="ECO:0000259" key="2">
    <source>
        <dbReference type="Pfam" id="PF00582"/>
    </source>
</evidence>
<dbReference type="AlphaFoldDB" id="A0A8H3B0N4"/>
<reference evidence="3" key="1">
    <citation type="submission" date="2021-01" db="EMBL/GenBank/DDBJ databases">
        <authorList>
            <person name="Kaushik A."/>
        </authorList>
    </citation>
    <scope>NUCLEOTIDE SEQUENCE</scope>
    <source>
        <strain evidence="3">AG4-RS23</strain>
    </source>
</reference>
<comment type="caution">
    <text evidence="3">The sequence shown here is derived from an EMBL/GenBank/DDBJ whole genome shotgun (WGS) entry which is preliminary data.</text>
</comment>
<feature type="compositionally biased region" description="Polar residues" evidence="1">
    <location>
        <begin position="84"/>
        <end position="94"/>
    </location>
</feature>
<dbReference type="InterPro" id="IPR014729">
    <property type="entry name" value="Rossmann-like_a/b/a_fold"/>
</dbReference>
<gene>
    <name evidence="3" type="ORF">RDB_LOCUS45889</name>
</gene>
<feature type="compositionally biased region" description="Low complexity" evidence="1">
    <location>
        <begin position="21"/>
        <end position="40"/>
    </location>
</feature>
<protein>
    <recommendedName>
        <fullName evidence="2">UspA domain-containing protein</fullName>
    </recommendedName>
</protein>
<feature type="compositionally biased region" description="Low complexity" evidence="1">
    <location>
        <begin position="49"/>
        <end position="61"/>
    </location>
</feature>
<dbReference type="SUPFAM" id="SSF52402">
    <property type="entry name" value="Adenine nucleotide alpha hydrolases-like"/>
    <property type="match status" value="1"/>
</dbReference>
<dbReference type="Proteomes" id="UP000663861">
    <property type="component" value="Unassembled WGS sequence"/>
</dbReference>
<evidence type="ECO:0000313" key="3">
    <source>
        <dbReference type="EMBL" id="CAE6444676.1"/>
    </source>
</evidence>
<dbReference type="EMBL" id="CAJMWY010000710">
    <property type="protein sequence ID" value="CAE6444676.1"/>
    <property type="molecule type" value="Genomic_DNA"/>
</dbReference>
<accession>A0A8H3B0N4</accession>
<evidence type="ECO:0000256" key="1">
    <source>
        <dbReference type="SAM" id="MobiDB-lite"/>
    </source>
</evidence>
<proteinExistence type="predicted"/>
<dbReference type="PANTHER" id="PTHR47815">
    <property type="entry name" value="UNIVERSAL STRESS PROTEIN A FAMILY PROTEIN C25B2.10"/>
    <property type="match status" value="1"/>
</dbReference>
<dbReference type="PANTHER" id="PTHR47815:SF1">
    <property type="entry name" value="UNIVERSAL STRESS PROTEIN A FAMILY PROTEIN C25B2.10"/>
    <property type="match status" value="1"/>
</dbReference>
<feature type="domain" description="UspA" evidence="2">
    <location>
        <begin position="136"/>
        <end position="275"/>
    </location>
</feature>
<evidence type="ECO:0000313" key="4">
    <source>
        <dbReference type="Proteomes" id="UP000663861"/>
    </source>
</evidence>
<feature type="compositionally biased region" description="Low complexity" evidence="1">
    <location>
        <begin position="69"/>
        <end position="82"/>
    </location>
</feature>
<dbReference type="Gene3D" id="3.40.50.620">
    <property type="entry name" value="HUPs"/>
    <property type="match status" value="1"/>
</dbReference>